<name>A0AAW0I9N4_MYOGA</name>
<keyword evidence="2" id="KW-1185">Reference proteome</keyword>
<proteinExistence type="predicted"/>
<feature type="non-terminal residue" evidence="1">
    <location>
        <position position="1"/>
    </location>
</feature>
<accession>A0AAW0I9N4</accession>
<dbReference type="AlphaFoldDB" id="A0AAW0I9N4"/>
<evidence type="ECO:0000313" key="1">
    <source>
        <dbReference type="EMBL" id="KAK7811125.1"/>
    </source>
</evidence>
<organism evidence="1 2">
    <name type="scientific">Myodes glareolus</name>
    <name type="common">Bank vole</name>
    <name type="synonym">Clethrionomys glareolus</name>
    <dbReference type="NCBI Taxonomy" id="447135"/>
    <lineage>
        <taxon>Eukaryota</taxon>
        <taxon>Metazoa</taxon>
        <taxon>Chordata</taxon>
        <taxon>Craniata</taxon>
        <taxon>Vertebrata</taxon>
        <taxon>Euteleostomi</taxon>
        <taxon>Mammalia</taxon>
        <taxon>Eutheria</taxon>
        <taxon>Euarchontoglires</taxon>
        <taxon>Glires</taxon>
        <taxon>Rodentia</taxon>
        <taxon>Myomorpha</taxon>
        <taxon>Muroidea</taxon>
        <taxon>Cricetidae</taxon>
        <taxon>Arvicolinae</taxon>
        <taxon>Myodes</taxon>
    </lineage>
</organism>
<comment type="caution">
    <text evidence="1">The sequence shown here is derived from an EMBL/GenBank/DDBJ whole genome shotgun (WGS) entry which is preliminary data.</text>
</comment>
<protein>
    <submittedName>
        <fullName evidence="1">Uncharacterized protein</fullName>
    </submittedName>
</protein>
<evidence type="ECO:0000313" key="2">
    <source>
        <dbReference type="Proteomes" id="UP001488838"/>
    </source>
</evidence>
<sequence length="94" mass="10236">WLEPRFSADHRYLRGSSTPAPPLHSLFSQEGLILGLGSLSLGSLPRVRALLSCVTSITLANAASSYQLQGYTVSEMHPILCLAYREISQILPLP</sequence>
<dbReference type="EMBL" id="JBBHLL010000181">
    <property type="protein sequence ID" value="KAK7811125.1"/>
    <property type="molecule type" value="Genomic_DNA"/>
</dbReference>
<reference evidence="1 2" key="1">
    <citation type="journal article" date="2023" name="bioRxiv">
        <title>Conserved and derived expression patterns and positive selection on dental genes reveal complex evolutionary context of ever-growing rodent molars.</title>
        <authorList>
            <person name="Calamari Z.T."/>
            <person name="Song A."/>
            <person name="Cohen E."/>
            <person name="Akter M."/>
            <person name="Roy R.D."/>
            <person name="Hallikas O."/>
            <person name="Christensen M.M."/>
            <person name="Li P."/>
            <person name="Marangoni P."/>
            <person name="Jernvall J."/>
            <person name="Klein O.D."/>
        </authorList>
    </citation>
    <scope>NUCLEOTIDE SEQUENCE [LARGE SCALE GENOMIC DNA]</scope>
    <source>
        <strain evidence="1">V071</strain>
    </source>
</reference>
<gene>
    <name evidence="1" type="ORF">U0070_016065</name>
</gene>
<dbReference type="Proteomes" id="UP001488838">
    <property type="component" value="Unassembled WGS sequence"/>
</dbReference>